<keyword evidence="2" id="KW-0520">NAD</keyword>
<comment type="caution">
    <text evidence="4">The sequence shown here is derived from an EMBL/GenBank/DDBJ whole genome shotgun (WGS) entry which is preliminary data.</text>
</comment>
<dbReference type="GO" id="GO:0051287">
    <property type="term" value="F:NAD binding"/>
    <property type="evidence" value="ECO:0007669"/>
    <property type="project" value="InterPro"/>
</dbReference>
<evidence type="ECO:0000256" key="2">
    <source>
        <dbReference type="ARBA" id="ARBA00023027"/>
    </source>
</evidence>
<keyword evidence="1" id="KW-0560">Oxidoreductase</keyword>
<dbReference type="CDD" id="cd05300">
    <property type="entry name" value="2-Hacid_dh_1"/>
    <property type="match status" value="1"/>
</dbReference>
<keyword evidence="5" id="KW-1185">Reference proteome</keyword>
<dbReference type="AlphaFoldDB" id="A0A3M8BUW0"/>
<dbReference type="SUPFAM" id="SSF51735">
    <property type="entry name" value="NAD(P)-binding Rossmann-fold domains"/>
    <property type="match status" value="1"/>
</dbReference>
<dbReference type="RefSeq" id="WP_122911292.1">
    <property type="nucleotide sequence ID" value="NZ_CBCSBE010000001.1"/>
</dbReference>
<name>A0A3M8BUW0_9BACL</name>
<dbReference type="InterPro" id="IPR006140">
    <property type="entry name" value="D-isomer_DH_NAD-bd"/>
</dbReference>
<organism evidence="4 5">
    <name type="scientific">Brevibacillus invocatus</name>
    <dbReference type="NCBI Taxonomy" id="173959"/>
    <lineage>
        <taxon>Bacteria</taxon>
        <taxon>Bacillati</taxon>
        <taxon>Bacillota</taxon>
        <taxon>Bacilli</taxon>
        <taxon>Bacillales</taxon>
        <taxon>Paenibacillaceae</taxon>
        <taxon>Brevibacillus</taxon>
    </lineage>
</organism>
<dbReference type="GO" id="GO:0016491">
    <property type="term" value="F:oxidoreductase activity"/>
    <property type="evidence" value="ECO:0007669"/>
    <property type="project" value="UniProtKB-KW"/>
</dbReference>
<sequence length="316" mass="35398">MNKASKIMIYTPSEAELYADLIRKDGYTSVCSASTPEEAEEKLQDTEILMQWKFPLHLLEKPAGKSVKWIQSLGAGVDDLMRSTSIPEGVTISRVVDQFGGPMSEYVFAQLLYVYQDIARSQVAQKKKSWQPFVTELLQGKTIGIAGLGSIGKEAIRKARAFNMKVYGLSYSGKEAHLVDRHYGPDEWMDFVKDLDILLLILPLTEQTRHIVNRDVLMAMKPTACLVNIGRGHLVAEDELIDVLRTGHLRAAILDVFQQEPLSETSPLWELPNVYITPHMSGPSTKERLGQYLLSNLTRYQNGDALLGVVNRKAGY</sequence>
<proteinExistence type="predicted"/>
<evidence type="ECO:0000313" key="5">
    <source>
        <dbReference type="Proteomes" id="UP000282028"/>
    </source>
</evidence>
<dbReference type="PANTHER" id="PTHR43333:SF1">
    <property type="entry name" value="D-ISOMER SPECIFIC 2-HYDROXYACID DEHYDROGENASE NAD-BINDING DOMAIN-CONTAINING PROTEIN"/>
    <property type="match status" value="1"/>
</dbReference>
<dbReference type="SUPFAM" id="SSF52283">
    <property type="entry name" value="Formate/glycerate dehydrogenase catalytic domain-like"/>
    <property type="match status" value="1"/>
</dbReference>
<dbReference type="Proteomes" id="UP000282028">
    <property type="component" value="Unassembled WGS sequence"/>
</dbReference>
<dbReference type="OrthoDB" id="9805416at2"/>
<feature type="domain" description="D-isomer specific 2-hydroxyacid dehydrogenase NAD-binding" evidence="3">
    <location>
        <begin position="109"/>
        <end position="281"/>
    </location>
</feature>
<dbReference type="Gene3D" id="3.40.50.720">
    <property type="entry name" value="NAD(P)-binding Rossmann-like Domain"/>
    <property type="match status" value="2"/>
</dbReference>
<gene>
    <name evidence="4" type="ORF">EDM52_23300</name>
</gene>
<evidence type="ECO:0000313" key="4">
    <source>
        <dbReference type="EMBL" id="RNB66817.1"/>
    </source>
</evidence>
<dbReference type="InterPro" id="IPR036291">
    <property type="entry name" value="NAD(P)-bd_dom_sf"/>
</dbReference>
<dbReference type="EMBL" id="RHHR01000062">
    <property type="protein sequence ID" value="RNB66817.1"/>
    <property type="molecule type" value="Genomic_DNA"/>
</dbReference>
<accession>A0A3M8BUW0</accession>
<protein>
    <submittedName>
        <fullName evidence="4">D-2-hydroxyacid dehydrogenase</fullName>
    </submittedName>
</protein>
<dbReference type="PANTHER" id="PTHR43333">
    <property type="entry name" value="2-HACID_DH_C DOMAIN-CONTAINING PROTEIN"/>
    <property type="match status" value="1"/>
</dbReference>
<evidence type="ECO:0000256" key="1">
    <source>
        <dbReference type="ARBA" id="ARBA00023002"/>
    </source>
</evidence>
<dbReference type="Pfam" id="PF02826">
    <property type="entry name" value="2-Hacid_dh_C"/>
    <property type="match status" value="1"/>
</dbReference>
<evidence type="ECO:0000259" key="3">
    <source>
        <dbReference type="Pfam" id="PF02826"/>
    </source>
</evidence>
<reference evidence="4 5" key="1">
    <citation type="submission" date="2018-10" db="EMBL/GenBank/DDBJ databases">
        <title>Phylogenomics of Brevibacillus.</title>
        <authorList>
            <person name="Dunlap C."/>
        </authorList>
    </citation>
    <scope>NUCLEOTIDE SEQUENCE [LARGE SCALE GENOMIC DNA]</scope>
    <source>
        <strain evidence="4 5">JCM 12215</strain>
    </source>
</reference>